<feature type="transmembrane region" description="Helical" evidence="1">
    <location>
        <begin position="341"/>
        <end position="362"/>
    </location>
</feature>
<evidence type="ECO:0000313" key="3">
    <source>
        <dbReference type="Proteomes" id="UP000225548"/>
    </source>
</evidence>
<evidence type="ECO:0000313" key="2">
    <source>
        <dbReference type="EMBL" id="PFG34648.1"/>
    </source>
</evidence>
<proteinExistence type="predicted"/>
<dbReference type="Proteomes" id="UP000225548">
    <property type="component" value="Unassembled WGS sequence"/>
</dbReference>
<keyword evidence="1" id="KW-1133">Transmembrane helix</keyword>
<accession>A0A2A9E6R8</accession>
<feature type="transmembrane region" description="Helical" evidence="1">
    <location>
        <begin position="263"/>
        <end position="282"/>
    </location>
</feature>
<organism evidence="2 3">
    <name type="scientific">Sanguibacter antarcticus</name>
    <dbReference type="NCBI Taxonomy" id="372484"/>
    <lineage>
        <taxon>Bacteria</taxon>
        <taxon>Bacillati</taxon>
        <taxon>Actinomycetota</taxon>
        <taxon>Actinomycetes</taxon>
        <taxon>Micrococcales</taxon>
        <taxon>Sanguibacteraceae</taxon>
        <taxon>Sanguibacter</taxon>
    </lineage>
</organism>
<reference evidence="2 3" key="1">
    <citation type="submission" date="2017-10" db="EMBL/GenBank/DDBJ databases">
        <title>Sequencing the genomes of 1000 actinobacteria strains.</title>
        <authorList>
            <person name="Klenk H.-P."/>
        </authorList>
    </citation>
    <scope>NUCLEOTIDE SEQUENCE [LARGE SCALE GENOMIC DNA]</scope>
    <source>
        <strain evidence="2 3">DSM 18966</strain>
    </source>
</reference>
<evidence type="ECO:0008006" key="4">
    <source>
        <dbReference type="Google" id="ProtNLM"/>
    </source>
</evidence>
<name>A0A2A9E6R8_9MICO</name>
<feature type="transmembrane region" description="Helical" evidence="1">
    <location>
        <begin position="308"/>
        <end position="329"/>
    </location>
</feature>
<keyword evidence="1" id="KW-0812">Transmembrane</keyword>
<sequence length="374" mass="38479">MKDWDRRVAVGEGLRSVASGGLVTISIVLGLMLALAVPATLDASAVARIVDDETRWRAAGGDLLIATRDEGFSASQCESLNTVDGIDAAFGARRLPGTYATVAAPDAGVAVVLVTGGIHRFLGIDGGGAVVTPDARDDTGSGDVLQLLPASPVLLGSGQAPGGAGGREQDLPLAPLEIAAVTPLDVLGDEYAYSIAVPQAAAGTVERCFVRTTPATADAVRAVLPALLTPDDDGTPVVVLDRLVSGQFSRDFSTELDERTTALGPYLGGAVAGLLWLLVSWFRRAEDSLYTTLGAERTTLILLRGTEWATLLAVALLGAWSLSLAGLALTDTATRASLLVVARSLTIGTCVATSLAAAAQLLPRQDTLATLKDR</sequence>
<protein>
    <recommendedName>
        <fullName evidence="4">FtsX-like permease family protein</fullName>
    </recommendedName>
</protein>
<dbReference type="OrthoDB" id="5137886at2"/>
<keyword evidence="1" id="KW-0472">Membrane</keyword>
<feature type="transmembrane region" description="Helical" evidence="1">
    <location>
        <begin position="20"/>
        <end position="41"/>
    </location>
</feature>
<dbReference type="EMBL" id="PDJG01000001">
    <property type="protein sequence ID" value="PFG34648.1"/>
    <property type="molecule type" value="Genomic_DNA"/>
</dbReference>
<dbReference type="AlphaFoldDB" id="A0A2A9E6R8"/>
<keyword evidence="3" id="KW-1185">Reference proteome</keyword>
<comment type="caution">
    <text evidence="2">The sequence shown here is derived from an EMBL/GenBank/DDBJ whole genome shotgun (WGS) entry which is preliminary data.</text>
</comment>
<dbReference type="RefSeq" id="WP_098455652.1">
    <property type="nucleotide sequence ID" value="NZ_PDJG01000001.1"/>
</dbReference>
<gene>
    <name evidence="2" type="ORF">ATL42_2567</name>
</gene>
<evidence type="ECO:0000256" key="1">
    <source>
        <dbReference type="SAM" id="Phobius"/>
    </source>
</evidence>